<reference evidence="5" key="2">
    <citation type="submission" date="2012-11" db="EMBL/GenBank/DDBJ databases">
        <authorList>
            <person name="Kuo A."/>
            <person name="Curtis B.A."/>
            <person name="Tanifuji G."/>
            <person name="Burki F."/>
            <person name="Gruber A."/>
            <person name="Irimia M."/>
            <person name="Maruyama S."/>
            <person name="Arias M.C."/>
            <person name="Ball S.G."/>
            <person name="Gile G.H."/>
            <person name="Hirakawa Y."/>
            <person name="Hopkins J.F."/>
            <person name="Rensing S.A."/>
            <person name="Schmutz J."/>
            <person name="Symeonidi A."/>
            <person name="Elias M."/>
            <person name="Eveleigh R.J."/>
            <person name="Herman E.K."/>
            <person name="Klute M.J."/>
            <person name="Nakayama T."/>
            <person name="Obornik M."/>
            <person name="Reyes-Prieto A."/>
            <person name="Armbrust E.V."/>
            <person name="Aves S.J."/>
            <person name="Beiko R.G."/>
            <person name="Coutinho P."/>
            <person name="Dacks J.B."/>
            <person name="Durnford D.G."/>
            <person name="Fast N.M."/>
            <person name="Green B.R."/>
            <person name="Grisdale C."/>
            <person name="Hempe F."/>
            <person name="Henrissat B."/>
            <person name="Hoppner M.P."/>
            <person name="Ishida K.-I."/>
            <person name="Kim E."/>
            <person name="Koreny L."/>
            <person name="Kroth P.G."/>
            <person name="Liu Y."/>
            <person name="Malik S.-B."/>
            <person name="Maier U.G."/>
            <person name="McRose D."/>
            <person name="Mock T."/>
            <person name="Neilson J.A."/>
            <person name="Onodera N.T."/>
            <person name="Poole A.M."/>
            <person name="Pritham E.J."/>
            <person name="Richards T.A."/>
            <person name="Rocap G."/>
            <person name="Roy S.W."/>
            <person name="Sarai C."/>
            <person name="Schaack S."/>
            <person name="Shirato S."/>
            <person name="Slamovits C.H."/>
            <person name="Spencer D.F."/>
            <person name="Suzuki S."/>
            <person name="Worden A.Z."/>
            <person name="Zauner S."/>
            <person name="Barry K."/>
            <person name="Bell C."/>
            <person name="Bharti A.K."/>
            <person name="Crow J.A."/>
            <person name="Grimwood J."/>
            <person name="Kramer R."/>
            <person name="Lindquist E."/>
            <person name="Lucas S."/>
            <person name="Salamov A."/>
            <person name="McFadden G.I."/>
            <person name="Lane C.E."/>
            <person name="Keeling P.J."/>
            <person name="Gray M.W."/>
            <person name="Grigoriev I.V."/>
            <person name="Archibald J.M."/>
        </authorList>
    </citation>
    <scope>NUCLEOTIDE SEQUENCE</scope>
    <source>
        <strain evidence="5">CCMP2712</strain>
    </source>
</reference>
<feature type="region of interest" description="Disordered" evidence="1">
    <location>
        <begin position="55"/>
        <end position="78"/>
    </location>
</feature>
<evidence type="ECO:0000256" key="2">
    <source>
        <dbReference type="SAM" id="SignalP"/>
    </source>
</evidence>
<sequence length="118" mass="12947">MGVLGGAFLVADILSGLITGRSVLRIVGGNEDPNDWKVKVVNKLLEKEKKEAAARMGVSVITESKPRPASSTGEYAKSDPFEIAKQKYKKKESIEDLSRELRKKLDTKPAKGDDDEDD</sequence>
<feature type="chain" id="PRO_5008770346" evidence="2">
    <location>
        <begin position="21"/>
        <end position="118"/>
    </location>
</feature>
<reference evidence="4" key="3">
    <citation type="submission" date="2015-06" db="UniProtKB">
        <authorList>
            <consortium name="EnsemblProtists"/>
        </authorList>
    </citation>
    <scope>IDENTIFICATION</scope>
</reference>
<dbReference type="AlphaFoldDB" id="L1IRS9"/>
<evidence type="ECO:0000313" key="4">
    <source>
        <dbReference type="EnsemblProtists" id="EKX38767"/>
    </source>
</evidence>
<name>L1IRS9_GUITC</name>
<accession>L1IRS9</accession>
<proteinExistence type="predicted"/>
<dbReference type="RefSeq" id="XP_005825747.1">
    <property type="nucleotide sequence ID" value="XM_005825690.1"/>
</dbReference>
<dbReference type="OrthoDB" id="10489103at2759"/>
<keyword evidence="5" id="KW-1185">Reference proteome</keyword>
<evidence type="ECO:0000313" key="5">
    <source>
        <dbReference type="Proteomes" id="UP000011087"/>
    </source>
</evidence>
<evidence type="ECO:0000256" key="1">
    <source>
        <dbReference type="SAM" id="MobiDB-lite"/>
    </source>
</evidence>
<feature type="signal peptide" evidence="2">
    <location>
        <begin position="1"/>
        <end position="20"/>
    </location>
</feature>
<dbReference type="GeneID" id="17295523"/>
<dbReference type="HOGENOM" id="CLU_2077595_0_0_1"/>
<organism evidence="3">
    <name type="scientific">Guillardia theta (strain CCMP2712)</name>
    <name type="common">Cryptophyte</name>
    <dbReference type="NCBI Taxonomy" id="905079"/>
    <lineage>
        <taxon>Eukaryota</taxon>
        <taxon>Cryptophyceae</taxon>
        <taxon>Pyrenomonadales</taxon>
        <taxon>Geminigeraceae</taxon>
        <taxon>Guillardia</taxon>
    </lineage>
</organism>
<dbReference type="EMBL" id="JH993045">
    <property type="protein sequence ID" value="EKX38767.1"/>
    <property type="molecule type" value="Genomic_DNA"/>
</dbReference>
<evidence type="ECO:0000313" key="3">
    <source>
        <dbReference type="EMBL" id="EKX38767.1"/>
    </source>
</evidence>
<reference evidence="3 5" key="1">
    <citation type="journal article" date="2012" name="Nature">
        <title>Algal genomes reveal evolutionary mosaicism and the fate of nucleomorphs.</title>
        <authorList>
            <consortium name="DOE Joint Genome Institute"/>
            <person name="Curtis B.A."/>
            <person name="Tanifuji G."/>
            <person name="Burki F."/>
            <person name="Gruber A."/>
            <person name="Irimia M."/>
            <person name="Maruyama S."/>
            <person name="Arias M.C."/>
            <person name="Ball S.G."/>
            <person name="Gile G.H."/>
            <person name="Hirakawa Y."/>
            <person name="Hopkins J.F."/>
            <person name="Kuo A."/>
            <person name="Rensing S.A."/>
            <person name="Schmutz J."/>
            <person name="Symeonidi A."/>
            <person name="Elias M."/>
            <person name="Eveleigh R.J."/>
            <person name="Herman E.K."/>
            <person name="Klute M.J."/>
            <person name="Nakayama T."/>
            <person name="Obornik M."/>
            <person name="Reyes-Prieto A."/>
            <person name="Armbrust E.V."/>
            <person name="Aves S.J."/>
            <person name="Beiko R.G."/>
            <person name="Coutinho P."/>
            <person name="Dacks J.B."/>
            <person name="Durnford D.G."/>
            <person name="Fast N.M."/>
            <person name="Green B.R."/>
            <person name="Grisdale C.J."/>
            <person name="Hempel F."/>
            <person name="Henrissat B."/>
            <person name="Hoppner M.P."/>
            <person name="Ishida K."/>
            <person name="Kim E."/>
            <person name="Koreny L."/>
            <person name="Kroth P.G."/>
            <person name="Liu Y."/>
            <person name="Malik S.B."/>
            <person name="Maier U.G."/>
            <person name="McRose D."/>
            <person name="Mock T."/>
            <person name="Neilson J.A."/>
            <person name="Onodera N.T."/>
            <person name="Poole A.M."/>
            <person name="Pritham E.J."/>
            <person name="Richards T.A."/>
            <person name="Rocap G."/>
            <person name="Roy S.W."/>
            <person name="Sarai C."/>
            <person name="Schaack S."/>
            <person name="Shirato S."/>
            <person name="Slamovits C.H."/>
            <person name="Spencer D.F."/>
            <person name="Suzuki S."/>
            <person name="Worden A.Z."/>
            <person name="Zauner S."/>
            <person name="Barry K."/>
            <person name="Bell C."/>
            <person name="Bharti A.K."/>
            <person name="Crow J.A."/>
            <person name="Grimwood J."/>
            <person name="Kramer R."/>
            <person name="Lindquist E."/>
            <person name="Lucas S."/>
            <person name="Salamov A."/>
            <person name="McFadden G.I."/>
            <person name="Lane C.E."/>
            <person name="Keeling P.J."/>
            <person name="Gray M.W."/>
            <person name="Grigoriev I.V."/>
            <person name="Archibald J.M."/>
        </authorList>
    </citation>
    <scope>NUCLEOTIDE SEQUENCE</scope>
    <source>
        <strain evidence="3 5">CCMP2712</strain>
    </source>
</reference>
<keyword evidence="2" id="KW-0732">Signal</keyword>
<gene>
    <name evidence="3" type="ORF">GUITHDRAFT_154620</name>
</gene>
<protein>
    <submittedName>
        <fullName evidence="3 4">Uncharacterized protein</fullName>
    </submittedName>
</protein>
<dbReference type="PaxDb" id="55529-EKX38767"/>
<dbReference type="Proteomes" id="UP000011087">
    <property type="component" value="Unassembled WGS sequence"/>
</dbReference>
<dbReference type="EnsemblProtists" id="EKX38767">
    <property type="protein sequence ID" value="EKX38767"/>
    <property type="gene ID" value="GUITHDRAFT_154620"/>
</dbReference>
<dbReference type="KEGG" id="gtt:GUITHDRAFT_154620"/>